<accession>A0ABR6CU55</accession>
<evidence type="ECO:0000313" key="2">
    <source>
        <dbReference type="Proteomes" id="UP000626697"/>
    </source>
</evidence>
<dbReference type="Proteomes" id="UP000626697">
    <property type="component" value="Unassembled WGS sequence"/>
</dbReference>
<name>A0ABR6CU55_9BACI</name>
<comment type="caution">
    <text evidence="1">The sequence shown here is derived from an EMBL/GenBank/DDBJ whole genome shotgun (WGS) entry which is preliminary data.</text>
</comment>
<reference evidence="1 2" key="1">
    <citation type="submission" date="2020-08" db="EMBL/GenBank/DDBJ databases">
        <title>Genomic Encyclopedia of Type Strains, Phase IV (KMG-IV): sequencing the most valuable type-strain genomes for metagenomic binning, comparative biology and taxonomic classification.</title>
        <authorList>
            <person name="Goeker M."/>
        </authorList>
    </citation>
    <scope>NUCLEOTIDE SEQUENCE [LARGE SCALE GENOMIC DNA]</scope>
    <source>
        <strain evidence="1 2">DSM 105481</strain>
    </source>
</reference>
<proteinExistence type="predicted"/>
<dbReference type="EMBL" id="JACJHX010000015">
    <property type="protein sequence ID" value="MBA9028564.1"/>
    <property type="molecule type" value="Genomic_DNA"/>
</dbReference>
<gene>
    <name evidence="1" type="ORF">HNP81_003884</name>
</gene>
<organism evidence="1 2">
    <name type="scientific">Peribacillus huizhouensis</name>
    <dbReference type="NCBI Taxonomy" id="1501239"/>
    <lineage>
        <taxon>Bacteria</taxon>
        <taxon>Bacillati</taxon>
        <taxon>Bacillota</taxon>
        <taxon>Bacilli</taxon>
        <taxon>Bacillales</taxon>
        <taxon>Bacillaceae</taxon>
        <taxon>Peribacillus</taxon>
    </lineage>
</organism>
<dbReference type="RefSeq" id="WP_154663996.1">
    <property type="nucleotide sequence ID" value="NZ_JACJHX010000015.1"/>
</dbReference>
<protein>
    <submittedName>
        <fullName evidence="1">Uncharacterized protein</fullName>
    </submittedName>
</protein>
<keyword evidence="2" id="KW-1185">Reference proteome</keyword>
<evidence type="ECO:0000313" key="1">
    <source>
        <dbReference type="EMBL" id="MBA9028564.1"/>
    </source>
</evidence>
<sequence length="49" mass="5787">MYMLSTTSKSHIDPIPEYLGMGTLVYANFFAYIRELDDYSESEFQHEVF</sequence>